<dbReference type="PROSITE" id="PS50931">
    <property type="entry name" value="HTH_LYSR"/>
    <property type="match status" value="1"/>
</dbReference>
<dbReference type="InterPro" id="IPR000847">
    <property type="entry name" value="LysR_HTH_N"/>
</dbReference>
<dbReference type="InterPro" id="IPR058163">
    <property type="entry name" value="LysR-type_TF_proteobact-type"/>
</dbReference>
<dbReference type="Gene3D" id="1.10.10.10">
    <property type="entry name" value="Winged helix-like DNA-binding domain superfamily/Winged helix DNA-binding domain"/>
    <property type="match status" value="1"/>
</dbReference>
<dbReference type="PANTHER" id="PTHR30537">
    <property type="entry name" value="HTH-TYPE TRANSCRIPTIONAL REGULATOR"/>
    <property type="match status" value="1"/>
</dbReference>
<feature type="domain" description="HTH lysR-type" evidence="5">
    <location>
        <begin position="6"/>
        <end position="63"/>
    </location>
</feature>
<dbReference type="Pfam" id="PF03466">
    <property type="entry name" value="LysR_substrate"/>
    <property type="match status" value="1"/>
</dbReference>
<dbReference type="EMBL" id="JBGOOT010000002">
    <property type="protein sequence ID" value="MEZ8193936.1"/>
    <property type="molecule type" value="Genomic_DNA"/>
</dbReference>
<keyword evidence="2" id="KW-0805">Transcription regulation</keyword>
<accession>A0ABV4M3L4</accession>
<protein>
    <submittedName>
        <fullName evidence="6">LysR substrate-binding domain-containing protein</fullName>
    </submittedName>
</protein>
<keyword evidence="4" id="KW-0804">Transcription</keyword>
<dbReference type="SUPFAM" id="SSF53850">
    <property type="entry name" value="Periplasmic binding protein-like II"/>
    <property type="match status" value="1"/>
</dbReference>
<evidence type="ECO:0000256" key="4">
    <source>
        <dbReference type="ARBA" id="ARBA00023163"/>
    </source>
</evidence>
<dbReference type="RefSeq" id="WP_371729682.1">
    <property type="nucleotide sequence ID" value="NZ_JBGOOT010000002.1"/>
</dbReference>
<keyword evidence="7" id="KW-1185">Reference proteome</keyword>
<name>A0ABV4M3L4_9VIBR</name>
<dbReference type="Proteomes" id="UP001569153">
    <property type="component" value="Unassembled WGS sequence"/>
</dbReference>
<dbReference type="CDD" id="cd08432">
    <property type="entry name" value="PBP2_GcdR_TrpI_HvrB_AmpR_like"/>
    <property type="match status" value="1"/>
</dbReference>
<evidence type="ECO:0000313" key="6">
    <source>
        <dbReference type="EMBL" id="MEZ8193936.1"/>
    </source>
</evidence>
<dbReference type="PRINTS" id="PR00039">
    <property type="entry name" value="HTHLYSR"/>
</dbReference>
<keyword evidence="3" id="KW-0238">DNA-binding</keyword>
<dbReference type="Gene3D" id="3.40.190.10">
    <property type="entry name" value="Periplasmic binding protein-like II"/>
    <property type="match status" value="2"/>
</dbReference>
<comment type="similarity">
    <text evidence="1">Belongs to the LysR transcriptional regulatory family.</text>
</comment>
<comment type="caution">
    <text evidence="6">The sequence shown here is derived from an EMBL/GenBank/DDBJ whole genome shotgun (WGS) entry which is preliminary data.</text>
</comment>
<dbReference type="InterPro" id="IPR005119">
    <property type="entry name" value="LysR_subst-bd"/>
</dbReference>
<evidence type="ECO:0000313" key="7">
    <source>
        <dbReference type="Proteomes" id="UP001569153"/>
    </source>
</evidence>
<dbReference type="SUPFAM" id="SSF46785">
    <property type="entry name" value="Winged helix' DNA-binding domain"/>
    <property type="match status" value="1"/>
</dbReference>
<dbReference type="PANTHER" id="PTHR30537:SF26">
    <property type="entry name" value="GLYCINE CLEAVAGE SYSTEM TRANSCRIPTIONAL ACTIVATOR"/>
    <property type="match status" value="1"/>
</dbReference>
<dbReference type="InterPro" id="IPR036390">
    <property type="entry name" value="WH_DNA-bd_sf"/>
</dbReference>
<proteinExistence type="inferred from homology"/>
<gene>
    <name evidence="6" type="ORF">ACED38_03440</name>
</gene>
<evidence type="ECO:0000259" key="5">
    <source>
        <dbReference type="PROSITE" id="PS50931"/>
    </source>
</evidence>
<evidence type="ECO:0000256" key="2">
    <source>
        <dbReference type="ARBA" id="ARBA00023015"/>
    </source>
</evidence>
<evidence type="ECO:0000256" key="3">
    <source>
        <dbReference type="ARBA" id="ARBA00023125"/>
    </source>
</evidence>
<evidence type="ECO:0000256" key="1">
    <source>
        <dbReference type="ARBA" id="ARBA00009437"/>
    </source>
</evidence>
<sequence length="291" mass="32582">MNKPLPSTKTLQSFLATAHHLNLTHAAKEMNLTQGAISRQIQSLEQHVGIDLFYRHARGLSLTPKGVELVPLIEEAISQLKSALSQVSTSPDHIKLNAPSCITSWLLPRLMSFQQAFPDIDVELTSTIKHRFEPNFDPFDAVIVFGQPPKQKALQSDLLFEEKLTPICRPELMTEIEQKKALTPEDFTQFTWLHANSAQSDWAIWLNHVGKTNLQSKQNQHFATLDQAMNAAVQGFGIAVGDITLAEQDLLLGRVVSPHPQTVLSGNGYFLIQPKNRQNHSLSMLVDWLLK</sequence>
<organism evidence="6 7">
    <name type="scientific">Vibrio cortegadensis</name>
    <dbReference type="NCBI Taxonomy" id="1328770"/>
    <lineage>
        <taxon>Bacteria</taxon>
        <taxon>Pseudomonadati</taxon>
        <taxon>Pseudomonadota</taxon>
        <taxon>Gammaproteobacteria</taxon>
        <taxon>Vibrionales</taxon>
        <taxon>Vibrionaceae</taxon>
        <taxon>Vibrio</taxon>
    </lineage>
</organism>
<dbReference type="InterPro" id="IPR036388">
    <property type="entry name" value="WH-like_DNA-bd_sf"/>
</dbReference>
<reference evidence="6 7" key="1">
    <citation type="submission" date="2024-06" db="EMBL/GenBank/DDBJ databases">
        <authorList>
            <person name="Steensen K."/>
            <person name="Seneca J."/>
            <person name="Bartlau N."/>
            <person name="Yu A.X."/>
            <person name="Polz M.F."/>
        </authorList>
    </citation>
    <scope>NUCLEOTIDE SEQUENCE [LARGE SCALE GENOMIC DNA]</scope>
    <source>
        <strain evidence="6 7">FF146</strain>
    </source>
</reference>
<dbReference type="Pfam" id="PF00126">
    <property type="entry name" value="HTH_1"/>
    <property type="match status" value="1"/>
</dbReference>